<comment type="caution">
    <text evidence="1">The sequence shown here is derived from an EMBL/GenBank/DDBJ whole genome shotgun (WGS) entry which is preliminary data.</text>
</comment>
<dbReference type="AlphaFoldDB" id="A0A074RL76"/>
<evidence type="ECO:0000313" key="2">
    <source>
        <dbReference type="Proteomes" id="UP000027456"/>
    </source>
</evidence>
<sequence length="100" mass="11693">MSYWFDRVVPSWAWSKHSCRVSSVFLAALNIYPLFCRSLSISFQNTTQFMHVSSNDDPHLKAFRSSEPRWLISTESSHLAWSTNDVSTMFLLNFVVLWQN</sequence>
<dbReference type="EMBL" id="AZST01000705">
    <property type="protein sequence ID" value="KEP47574.1"/>
    <property type="molecule type" value="Genomic_DNA"/>
</dbReference>
<reference evidence="1 2" key="1">
    <citation type="submission" date="2013-12" db="EMBL/GenBank/DDBJ databases">
        <authorList>
            <person name="Cubeta M."/>
            <person name="Pakala S."/>
            <person name="Fedorova N."/>
            <person name="Thomas E."/>
            <person name="Dean R."/>
            <person name="Jabaji S."/>
            <person name="Neate S."/>
            <person name="Toda T."/>
            <person name="Tavantzis S."/>
            <person name="Vilgalys R."/>
            <person name="Bharathan N."/>
            <person name="Pakala S."/>
            <person name="Losada L.S."/>
            <person name="Zafar N."/>
            <person name="Nierman W."/>
        </authorList>
    </citation>
    <scope>NUCLEOTIDE SEQUENCE [LARGE SCALE GENOMIC DNA]</scope>
    <source>
        <strain evidence="1 2">123E</strain>
    </source>
</reference>
<dbReference type="HOGENOM" id="CLU_2307643_0_0_1"/>
<gene>
    <name evidence="1" type="ORF">V565_150970</name>
</gene>
<name>A0A074RL76_9AGAM</name>
<accession>A0A074RL76</accession>
<proteinExistence type="predicted"/>
<protein>
    <submittedName>
        <fullName evidence="1">Uncharacterized protein</fullName>
    </submittedName>
</protein>
<evidence type="ECO:0000313" key="1">
    <source>
        <dbReference type="EMBL" id="KEP47574.1"/>
    </source>
</evidence>
<organism evidence="1 2">
    <name type="scientific">Rhizoctonia solani 123E</name>
    <dbReference type="NCBI Taxonomy" id="1423351"/>
    <lineage>
        <taxon>Eukaryota</taxon>
        <taxon>Fungi</taxon>
        <taxon>Dikarya</taxon>
        <taxon>Basidiomycota</taxon>
        <taxon>Agaricomycotina</taxon>
        <taxon>Agaricomycetes</taxon>
        <taxon>Cantharellales</taxon>
        <taxon>Ceratobasidiaceae</taxon>
        <taxon>Rhizoctonia</taxon>
    </lineage>
</organism>
<keyword evidence="2" id="KW-1185">Reference proteome</keyword>
<dbReference type="Proteomes" id="UP000027456">
    <property type="component" value="Unassembled WGS sequence"/>
</dbReference>